<comment type="caution">
    <text evidence="2">The sequence shown here is derived from an EMBL/GenBank/DDBJ whole genome shotgun (WGS) entry which is preliminary data.</text>
</comment>
<evidence type="ECO:0000313" key="2">
    <source>
        <dbReference type="EMBL" id="KAK7459468.1"/>
    </source>
</evidence>
<protein>
    <submittedName>
        <fullName evidence="2">Uncharacterized protein</fullName>
    </submittedName>
</protein>
<evidence type="ECO:0000256" key="1">
    <source>
        <dbReference type="SAM" id="MobiDB-lite"/>
    </source>
</evidence>
<reference evidence="2 3" key="1">
    <citation type="submission" date="2024-01" db="EMBL/GenBank/DDBJ databases">
        <title>A draft genome for the cacao thread blight pathogen Marasmiellus scandens.</title>
        <authorList>
            <person name="Baruah I.K."/>
            <person name="Leung J."/>
            <person name="Bukari Y."/>
            <person name="Amoako-Attah I."/>
            <person name="Meinhardt L.W."/>
            <person name="Bailey B.A."/>
            <person name="Cohen S.P."/>
        </authorList>
    </citation>
    <scope>NUCLEOTIDE SEQUENCE [LARGE SCALE GENOMIC DNA]</scope>
    <source>
        <strain evidence="2 3">GH-19</strain>
    </source>
</reference>
<feature type="region of interest" description="Disordered" evidence="1">
    <location>
        <begin position="1"/>
        <end position="45"/>
    </location>
</feature>
<feature type="compositionally biased region" description="Polar residues" evidence="1">
    <location>
        <begin position="28"/>
        <end position="45"/>
    </location>
</feature>
<evidence type="ECO:0000313" key="3">
    <source>
        <dbReference type="Proteomes" id="UP001498398"/>
    </source>
</evidence>
<dbReference type="EMBL" id="JBANRG010000016">
    <property type="protein sequence ID" value="KAK7459468.1"/>
    <property type="molecule type" value="Genomic_DNA"/>
</dbReference>
<proteinExistence type="predicted"/>
<sequence length="113" mass="12760">MQIDGRKDSSGVGPIRTRPTEEAEEANQDQNQLNHLTPLNAKQNQSSHKRKIAAAVLLPLLGESQHVCWRSFPWSSPRKQVMLLVFPDSKCMVTSRMIPICLLSTAMRMSMRT</sequence>
<gene>
    <name evidence="2" type="ORF">VKT23_009451</name>
</gene>
<accession>A0ABR1JEM2</accession>
<organism evidence="2 3">
    <name type="scientific">Marasmiellus scandens</name>
    <dbReference type="NCBI Taxonomy" id="2682957"/>
    <lineage>
        <taxon>Eukaryota</taxon>
        <taxon>Fungi</taxon>
        <taxon>Dikarya</taxon>
        <taxon>Basidiomycota</taxon>
        <taxon>Agaricomycotina</taxon>
        <taxon>Agaricomycetes</taxon>
        <taxon>Agaricomycetidae</taxon>
        <taxon>Agaricales</taxon>
        <taxon>Marasmiineae</taxon>
        <taxon>Omphalotaceae</taxon>
        <taxon>Marasmiellus</taxon>
    </lineage>
</organism>
<keyword evidence="3" id="KW-1185">Reference proteome</keyword>
<name>A0ABR1JEM2_9AGAR</name>
<dbReference type="Proteomes" id="UP001498398">
    <property type="component" value="Unassembled WGS sequence"/>
</dbReference>